<feature type="region of interest" description="Disordered" evidence="1">
    <location>
        <begin position="1261"/>
        <end position="1280"/>
    </location>
</feature>
<dbReference type="PANTHER" id="PTHR38690">
    <property type="entry name" value="PROTEASE-RELATED"/>
    <property type="match status" value="1"/>
</dbReference>
<proteinExistence type="predicted"/>
<evidence type="ECO:0000256" key="1">
    <source>
        <dbReference type="SAM" id="MobiDB-lite"/>
    </source>
</evidence>
<comment type="caution">
    <text evidence="3">The sequence shown here is derived from an EMBL/GenBank/DDBJ whole genome shotgun (WGS) entry which is preliminary data.</text>
</comment>
<accession>A0A5N0T8T6</accession>
<gene>
    <name evidence="3" type="ORF">F3N42_12965</name>
</gene>
<evidence type="ECO:0000313" key="4">
    <source>
        <dbReference type="Proteomes" id="UP000325372"/>
    </source>
</evidence>
<dbReference type="InterPro" id="IPR011836">
    <property type="entry name" value="YhdP"/>
</dbReference>
<evidence type="ECO:0000259" key="2">
    <source>
        <dbReference type="Pfam" id="PF13116"/>
    </source>
</evidence>
<evidence type="ECO:0000313" key="3">
    <source>
        <dbReference type="EMBL" id="KAA9130246.1"/>
    </source>
</evidence>
<reference evidence="3 4" key="1">
    <citation type="submission" date="2019-09" db="EMBL/GenBank/DDBJ databases">
        <title>Wenzhouxiangella sp. Genome sequencing and assembly.</title>
        <authorList>
            <person name="Zhang R."/>
        </authorList>
    </citation>
    <scope>NUCLEOTIDE SEQUENCE [LARGE SCALE GENOMIC DNA]</scope>
    <source>
        <strain evidence="3 4">W260</strain>
    </source>
</reference>
<dbReference type="PANTHER" id="PTHR38690:SF1">
    <property type="entry name" value="PROTEASE"/>
    <property type="match status" value="1"/>
</dbReference>
<keyword evidence="4" id="KW-1185">Reference proteome</keyword>
<dbReference type="AlphaFoldDB" id="A0A5N0T8T6"/>
<dbReference type="Pfam" id="PF13116">
    <property type="entry name" value="YhdP"/>
    <property type="match status" value="1"/>
</dbReference>
<protein>
    <submittedName>
        <fullName evidence="3">TIGR02099 family protein</fullName>
    </submittedName>
</protein>
<sequence length="1280" mass="138039">MKRWRIWWRRARSILWTALTLVVLLAAIMVGLGKLLMPYSTQFKPRLEAWLSEEFNQPVRVGSFTGEWKAFGPRISLRDLELLGGTDSDGDIALREAGLDIRPLNVLLPNRPLYAFRIIGADLVLSRGDDGRFALSGLGVSGRGDGSGGGLGTLARLGEVALVTSRLAYRDPARGVALQLVDVDGRMQLAMDRVALQVQAAVADDSQGHVLGDVGATAVVALDDEGRVSAIDWHAETGEFLLSQLTRGLPDHALLPESGRVNAQVWGEWAPGQPQRMQGVLDVRDVELGEGDGLIAVDHINSRFQWRSEHRQRWRLDLGDVRIAEGGRDWVVGALAVERNIPDGLGIWVGADYLRAAMPMALTQRIMANFNARWPRNVPTAADGEITDFDIVINADKKFVGAWGELIDISATEWGKWPDVSGINGQVALLNGHGVAHISGEAVEVNWPRNFRSPALIEIPGCRFDMTWGARWQVDVADCHGGNEAASLEARLRFTQSEGRPFVDLAVGTDHLDIAALGDYWPAALLKPPVLAWMDRAIEGGTVNAGHFLLRGDLDDFPFRGNEGVLDARASVVGGELAVHTGWPLASGVDIDLRFLGVGMSAQGSITDFGGVPVPAATASITDFQRARLDIGFEGDTTLPRLATFLQSTPLLADSELDLDGMTFEGPASVDGEVRIPLGSTPGELQVDGRLALGGNAFSEDRSGVRLENVAGRVNFNRSGFEGRDLAATWQAHPARLDLVADWGGEQPFRANLSGYFPAAELVAATPAADEPMLSRLQGMAQWDVGFEVGDRNPESGERDLWLHVNSDLVDVSMDLPAPLTKTVGTVRPLEMRWPLKSSRRVIDARLGGVGSLRAELGDDGETLTRVAVALNEGPANLPDPGQWLLTGHVDRLDLDEWLDAIIEAVPDRRQAAPLRFAASDLRTDQLVFMNREFPDATLQITQPGEAVEVRVDSARLTGDIRYQSNVGGTHSLSAQMDNVDMPKPLSEGITMDSDPTQLPEFHIFVQDLRYHGVALGETRIEAYPVADGLRIESMEAASDHMTFQARGDWVTTGAGSRSDFDILLTAENLGDLVSAMELSTLLEGGQTMIHYDAWWPGPPAAFELAQLNGLMNFTITDGRVLDAEPGAGRVLGLFSVAALPRRLSLDFRDVFESGFNFDTAGANISLESGVARTDDFIMESTAATLAIEGSTDLVNQQFDYRMTVRPGVSQALPVIGALAAGPPGAAAGLALQGLLRDALGNAAEARYSIVGPWAEPEVTRLEAPQTAAGDADTTEPPGP</sequence>
<dbReference type="NCBIfam" id="TIGR02099">
    <property type="entry name" value="YhdP family protein"/>
    <property type="match status" value="1"/>
</dbReference>
<dbReference type="RefSeq" id="WP_150864911.1">
    <property type="nucleotide sequence ID" value="NZ_VYXP01000008.1"/>
</dbReference>
<dbReference type="EMBL" id="VYXP01000008">
    <property type="protein sequence ID" value="KAA9130246.1"/>
    <property type="molecule type" value="Genomic_DNA"/>
</dbReference>
<feature type="domain" description="YhdP central" evidence="2">
    <location>
        <begin position="8"/>
        <end position="1259"/>
    </location>
</feature>
<name>A0A5N0T8T6_9GAMM</name>
<organism evidence="3 4">
    <name type="scientific">Marinihelvus fidelis</name>
    <dbReference type="NCBI Taxonomy" id="2613842"/>
    <lineage>
        <taxon>Bacteria</taxon>
        <taxon>Pseudomonadati</taxon>
        <taxon>Pseudomonadota</taxon>
        <taxon>Gammaproteobacteria</taxon>
        <taxon>Chromatiales</taxon>
        <taxon>Wenzhouxiangellaceae</taxon>
        <taxon>Marinihelvus</taxon>
    </lineage>
</organism>
<dbReference type="InterPro" id="IPR025263">
    <property type="entry name" value="YhdP_central"/>
</dbReference>
<dbReference type="Proteomes" id="UP000325372">
    <property type="component" value="Unassembled WGS sequence"/>
</dbReference>